<keyword evidence="1" id="KW-0732">Signal</keyword>
<organism evidence="2 3">
    <name type="scientific">Mucilaginibacter dorajii</name>
    <dbReference type="NCBI Taxonomy" id="692994"/>
    <lineage>
        <taxon>Bacteria</taxon>
        <taxon>Pseudomonadati</taxon>
        <taxon>Bacteroidota</taxon>
        <taxon>Sphingobacteriia</taxon>
        <taxon>Sphingobacteriales</taxon>
        <taxon>Sphingobacteriaceae</taxon>
        <taxon>Mucilaginibacter</taxon>
    </lineage>
</organism>
<evidence type="ECO:0000313" key="2">
    <source>
        <dbReference type="EMBL" id="GAA3993591.1"/>
    </source>
</evidence>
<evidence type="ECO:0000313" key="3">
    <source>
        <dbReference type="Proteomes" id="UP001500742"/>
    </source>
</evidence>
<keyword evidence="3" id="KW-1185">Reference proteome</keyword>
<feature type="signal peptide" evidence="1">
    <location>
        <begin position="1"/>
        <end position="23"/>
    </location>
</feature>
<dbReference type="Proteomes" id="UP001500742">
    <property type="component" value="Unassembled WGS sequence"/>
</dbReference>
<evidence type="ECO:0000256" key="1">
    <source>
        <dbReference type="SAM" id="SignalP"/>
    </source>
</evidence>
<gene>
    <name evidence="2" type="ORF">GCM10022210_54470</name>
</gene>
<accession>A0ABP7R7A7</accession>
<protein>
    <submittedName>
        <fullName evidence="2">Uncharacterized protein</fullName>
    </submittedName>
</protein>
<dbReference type="RefSeq" id="WP_259096794.1">
    <property type="nucleotide sequence ID" value="NZ_BAAAZC010000052.1"/>
</dbReference>
<proteinExistence type="predicted"/>
<dbReference type="EMBL" id="BAAAZC010000052">
    <property type="protein sequence ID" value="GAA3993591.1"/>
    <property type="molecule type" value="Genomic_DNA"/>
</dbReference>
<reference evidence="3" key="1">
    <citation type="journal article" date="2019" name="Int. J. Syst. Evol. Microbiol.">
        <title>The Global Catalogue of Microorganisms (GCM) 10K type strain sequencing project: providing services to taxonomists for standard genome sequencing and annotation.</title>
        <authorList>
            <consortium name="The Broad Institute Genomics Platform"/>
            <consortium name="The Broad Institute Genome Sequencing Center for Infectious Disease"/>
            <person name="Wu L."/>
            <person name="Ma J."/>
        </authorList>
    </citation>
    <scope>NUCLEOTIDE SEQUENCE [LARGE SCALE GENOMIC DNA]</scope>
    <source>
        <strain evidence="3">JCM 16601</strain>
    </source>
</reference>
<feature type="chain" id="PRO_5046965483" evidence="1">
    <location>
        <begin position="24"/>
        <end position="126"/>
    </location>
</feature>
<name>A0ABP7R7A7_9SPHI</name>
<sequence length="126" mass="13809">MKKATLVNLMALILMVIATKVTAQTQTNYFIGKWDVLVKGLPQGDTHMKFNIADSAGHLKGALLDTSAAHKDIPLTKIEQDGDKITLYFTAQGYDVSLLLAKKDDDHATGSLMSMFDANAIRLKEK</sequence>
<comment type="caution">
    <text evidence="2">The sequence shown here is derived from an EMBL/GenBank/DDBJ whole genome shotgun (WGS) entry which is preliminary data.</text>
</comment>